<proteinExistence type="predicted"/>
<evidence type="ECO:0000259" key="2">
    <source>
        <dbReference type="Pfam" id="PF15607"/>
    </source>
</evidence>
<sequence>MKKITASLLSTSLVFSLGTTVMADNSDNRLLSESRATNAVEPYREPTEDITTEFAKKMRDNAAYMAYYAMNEEKQGTYPLATGKKFASKVKSRGEWDYKREYGTRTSYYFDSHFLYGEDLGNMHYGFVGRAAGFSKKILKVAAGAVQIYSGTSYIGWYDSYFDDPEDQEWIIFGIDMFDDNSLPTVRSLVETLSDEEKKAIEEEVKKDVEEIRKEKRNGM</sequence>
<feature type="signal peptide" evidence="1">
    <location>
        <begin position="1"/>
        <end position="23"/>
    </location>
</feature>
<protein>
    <recommendedName>
        <fullName evidence="2">Bacterial toxin 44 domain-containing protein</fullName>
    </recommendedName>
</protein>
<evidence type="ECO:0000256" key="1">
    <source>
        <dbReference type="SAM" id="SignalP"/>
    </source>
</evidence>
<dbReference type="Pfam" id="PF15607">
    <property type="entry name" value="Ntox44"/>
    <property type="match status" value="1"/>
</dbReference>
<evidence type="ECO:0000313" key="4">
    <source>
        <dbReference type="Proteomes" id="UP000239759"/>
    </source>
</evidence>
<feature type="chain" id="PRO_5042943639" description="Bacterial toxin 44 domain-containing protein" evidence="1">
    <location>
        <begin position="24"/>
        <end position="220"/>
    </location>
</feature>
<gene>
    <name evidence="3" type="ORF">C4A77_00050</name>
</gene>
<dbReference type="EMBL" id="PRKQ01000001">
    <property type="protein sequence ID" value="PPB12811.1"/>
    <property type="molecule type" value="Genomic_DNA"/>
</dbReference>
<feature type="domain" description="Bacterial toxin 44" evidence="2">
    <location>
        <begin position="86"/>
        <end position="179"/>
    </location>
</feature>
<reference evidence="3 4" key="1">
    <citation type="submission" date="2018-02" db="EMBL/GenBank/DDBJ databases">
        <title>Comparative analysis of genomes of three Brevibacillus laterosporus strains producers of potent antimicrobials isolated from silage.</title>
        <authorList>
            <person name="Kojic M."/>
            <person name="Miljkovic M."/>
            <person name="Studholme D."/>
            <person name="Filipic B."/>
        </authorList>
    </citation>
    <scope>NUCLEOTIDE SEQUENCE [LARGE SCALE GENOMIC DNA]</scope>
    <source>
        <strain evidence="3 4">BGSP11</strain>
    </source>
</reference>
<dbReference type="RefSeq" id="WP_104030212.1">
    <property type="nucleotide sequence ID" value="NZ_JBCMRS010000022.1"/>
</dbReference>
<comment type="caution">
    <text evidence="3">The sequence shown here is derived from an EMBL/GenBank/DDBJ whole genome shotgun (WGS) entry which is preliminary data.</text>
</comment>
<dbReference type="Proteomes" id="UP000239759">
    <property type="component" value="Unassembled WGS sequence"/>
</dbReference>
<accession>A0AAP8U6Z6</accession>
<keyword evidence="1" id="KW-0732">Signal</keyword>
<dbReference type="AlphaFoldDB" id="A0AAP8U6Z6"/>
<name>A0AAP8U6Z6_BRELA</name>
<evidence type="ECO:0000313" key="3">
    <source>
        <dbReference type="EMBL" id="PPB12811.1"/>
    </source>
</evidence>
<dbReference type="InterPro" id="IPR028946">
    <property type="entry name" value="Ntox44"/>
</dbReference>
<organism evidence="3 4">
    <name type="scientific">Brevibacillus laterosporus</name>
    <name type="common">Bacillus laterosporus</name>
    <dbReference type="NCBI Taxonomy" id="1465"/>
    <lineage>
        <taxon>Bacteria</taxon>
        <taxon>Bacillati</taxon>
        <taxon>Bacillota</taxon>
        <taxon>Bacilli</taxon>
        <taxon>Bacillales</taxon>
        <taxon>Paenibacillaceae</taxon>
        <taxon>Brevibacillus</taxon>
    </lineage>
</organism>